<dbReference type="SFLD" id="SFLDG01129">
    <property type="entry name" value="C1.5:_HAD__Beta-PGM__Phosphata"/>
    <property type="match status" value="1"/>
</dbReference>
<dbReference type="Proteomes" id="UP000543642">
    <property type="component" value="Unassembled WGS sequence"/>
</dbReference>
<dbReference type="InterPro" id="IPR006439">
    <property type="entry name" value="HAD-SF_hydro_IA"/>
</dbReference>
<dbReference type="InterPro" id="IPR051600">
    <property type="entry name" value="Beta-PGM-like"/>
</dbReference>
<gene>
    <name evidence="6" type="ORF">HNP82_000899</name>
</gene>
<dbReference type="Pfam" id="PF13419">
    <property type="entry name" value="HAD_2"/>
    <property type="match status" value="1"/>
</dbReference>
<sequence>MRENITSVLFDMDGVLIDSQPMHYEADIRTLARFGVRVTVKDVEKYAGTTNVDRYTRFKRDYQIGEEVARMVAFREKVILDLVRSENVGPINGIPELLKDIRDKNLKTAVASSSSYELIAVVLDKLGLKLYFDQVVSGEDMKNGKPAPDIFLKTAEVLGSAPSQCVVVEDSGNGVKAGIAAGMKVVGYINPSSGTQDLSGASLVIQNFREIDAKKLIAL</sequence>
<comment type="caution">
    <text evidence="6">The sequence shown here is derived from an EMBL/GenBank/DDBJ whole genome shotgun (WGS) entry which is preliminary data.</text>
</comment>
<evidence type="ECO:0000256" key="2">
    <source>
        <dbReference type="ARBA" id="ARBA00006171"/>
    </source>
</evidence>
<protein>
    <submittedName>
        <fullName evidence="6">HAD superfamily hydrolase (TIGR01509 family)</fullName>
    </submittedName>
</protein>
<dbReference type="PANTHER" id="PTHR46193">
    <property type="entry name" value="6-PHOSPHOGLUCONATE PHOSPHATASE"/>
    <property type="match status" value="1"/>
</dbReference>
<dbReference type="EMBL" id="JACHFW010000002">
    <property type="protein sequence ID" value="MBB5263801.1"/>
    <property type="molecule type" value="Genomic_DNA"/>
</dbReference>
<evidence type="ECO:0000256" key="3">
    <source>
        <dbReference type="ARBA" id="ARBA00022723"/>
    </source>
</evidence>
<dbReference type="SFLD" id="SFLDG01135">
    <property type="entry name" value="C1.5.6:_HAD__Beta-PGM__Phospha"/>
    <property type="match status" value="1"/>
</dbReference>
<dbReference type="Gene3D" id="1.10.150.240">
    <property type="entry name" value="Putative phosphatase, domain 2"/>
    <property type="match status" value="1"/>
</dbReference>
<keyword evidence="4" id="KW-0460">Magnesium</keyword>
<keyword evidence="3" id="KW-0479">Metal-binding</keyword>
<dbReference type="GO" id="GO:0046872">
    <property type="term" value="F:metal ion binding"/>
    <property type="evidence" value="ECO:0007669"/>
    <property type="project" value="UniProtKB-KW"/>
</dbReference>
<evidence type="ECO:0000313" key="7">
    <source>
        <dbReference type="Proteomes" id="UP000543642"/>
    </source>
</evidence>
<accession>A0A7W8M4Z1</accession>
<evidence type="ECO:0000256" key="4">
    <source>
        <dbReference type="ARBA" id="ARBA00022842"/>
    </source>
</evidence>
<name>A0A7W8M4Z1_9FIRM</name>
<comment type="similarity">
    <text evidence="2">Belongs to the HAD-like hydrolase superfamily. CbbY/CbbZ/Gph/YieH family.</text>
</comment>
<dbReference type="SUPFAM" id="SSF56784">
    <property type="entry name" value="HAD-like"/>
    <property type="match status" value="1"/>
</dbReference>
<dbReference type="SFLD" id="SFLDS00003">
    <property type="entry name" value="Haloacid_Dehalogenase"/>
    <property type="match status" value="1"/>
</dbReference>
<dbReference type="RefSeq" id="WP_183771913.1">
    <property type="nucleotide sequence ID" value="NZ_CAWVEG010000077.1"/>
</dbReference>
<dbReference type="PANTHER" id="PTHR46193:SF18">
    <property type="entry name" value="HEXITOL PHOSPHATASE B"/>
    <property type="match status" value="1"/>
</dbReference>
<dbReference type="AlphaFoldDB" id="A0A7W8M4Z1"/>
<dbReference type="InterPro" id="IPR041492">
    <property type="entry name" value="HAD_2"/>
</dbReference>
<keyword evidence="5" id="KW-0119">Carbohydrate metabolism</keyword>
<dbReference type="NCBIfam" id="TIGR01509">
    <property type="entry name" value="HAD-SF-IA-v3"/>
    <property type="match status" value="1"/>
</dbReference>
<evidence type="ECO:0000313" key="6">
    <source>
        <dbReference type="EMBL" id="MBB5263801.1"/>
    </source>
</evidence>
<dbReference type="GO" id="GO:0016787">
    <property type="term" value="F:hydrolase activity"/>
    <property type="evidence" value="ECO:0007669"/>
    <property type="project" value="UniProtKB-KW"/>
</dbReference>
<proteinExistence type="inferred from homology"/>
<keyword evidence="7" id="KW-1185">Reference proteome</keyword>
<keyword evidence="6" id="KW-0378">Hydrolase</keyword>
<dbReference type="PRINTS" id="PR00413">
    <property type="entry name" value="HADHALOGNASE"/>
</dbReference>
<dbReference type="InterPro" id="IPR023214">
    <property type="entry name" value="HAD_sf"/>
</dbReference>
<dbReference type="InterPro" id="IPR023198">
    <property type="entry name" value="PGP-like_dom2"/>
</dbReference>
<reference evidence="6 7" key="1">
    <citation type="submission" date="2020-08" db="EMBL/GenBank/DDBJ databases">
        <title>Genomic Encyclopedia of Type Strains, Phase IV (KMG-IV): sequencing the most valuable type-strain genomes for metagenomic binning, comparative biology and taxonomic classification.</title>
        <authorList>
            <person name="Goeker M."/>
        </authorList>
    </citation>
    <scope>NUCLEOTIDE SEQUENCE [LARGE SCALE GENOMIC DNA]</scope>
    <source>
        <strain evidence="6 7">DSM 106146</strain>
    </source>
</reference>
<dbReference type="Gene3D" id="3.40.50.1000">
    <property type="entry name" value="HAD superfamily/HAD-like"/>
    <property type="match status" value="1"/>
</dbReference>
<evidence type="ECO:0000256" key="5">
    <source>
        <dbReference type="ARBA" id="ARBA00023277"/>
    </source>
</evidence>
<evidence type="ECO:0000256" key="1">
    <source>
        <dbReference type="ARBA" id="ARBA00001946"/>
    </source>
</evidence>
<comment type="cofactor">
    <cofactor evidence="1">
        <name>Mg(2+)</name>
        <dbReference type="ChEBI" id="CHEBI:18420"/>
    </cofactor>
</comment>
<dbReference type="InterPro" id="IPR036412">
    <property type="entry name" value="HAD-like_sf"/>
</dbReference>
<dbReference type="CDD" id="cd16423">
    <property type="entry name" value="HAD_BPGM-like"/>
    <property type="match status" value="1"/>
</dbReference>
<organism evidence="6 7">
    <name type="scientific">Catenibacillus scindens</name>
    <dbReference type="NCBI Taxonomy" id="673271"/>
    <lineage>
        <taxon>Bacteria</taxon>
        <taxon>Bacillati</taxon>
        <taxon>Bacillota</taxon>
        <taxon>Clostridia</taxon>
        <taxon>Lachnospirales</taxon>
        <taxon>Lachnospiraceae</taxon>
        <taxon>Catenibacillus</taxon>
    </lineage>
</organism>